<accession>A0A445AKK3</accession>
<dbReference type="PANTHER" id="PTHR35299:SF3">
    <property type="entry name" value="RUBISCO ACCUMULATION FACTOR 1.2, CHLOROPLASTIC"/>
    <property type="match status" value="1"/>
</dbReference>
<feature type="domain" description="Rubisco accumulation factor 1 alpha-helical" evidence="4">
    <location>
        <begin position="193"/>
        <end position="302"/>
    </location>
</feature>
<feature type="region of interest" description="Disordered" evidence="2">
    <location>
        <begin position="56"/>
        <end position="110"/>
    </location>
</feature>
<feature type="compositionally biased region" description="Polar residues" evidence="2">
    <location>
        <begin position="16"/>
        <end position="26"/>
    </location>
</feature>
<dbReference type="InterPro" id="IPR040781">
    <property type="entry name" value="Raf1_HTH"/>
</dbReference>
<evidence type="ECO:0000313" key="7">
    <source>
        <dbReference type="Proteomes" id="UP000289738"/>
    </source>
</evidence>
<keyword evidence="7" id="KW-1185">Reference proteome</keyword>
<dbReference type="PANTHER" id="PTHR35299">
    <property type="entry name" value="RUBISCO ACCUMULATION FACTOR 1"/>
    <property type="match status" value="1"/>
</dbReference>
<dbReference type="GO" id="GO:0110102">
    <property type="term" value="P:ribulose bisphosphate carboxylase complex assembly"/>
    <property type="evidence" value="ECO:0007669"/>
    <property type="project" value="UniProtKB-ARBA"/>
</dbReference>
<reference evidence="6 7" key="1">
    <citation type="submission" date="2019-01" db="EMBL/GenBank/DDBJ databases">
        <title>Sequencing of cultivated peanut Arachis hypogaea provides insights into genome evolution and oil improvement.</title>
        <authorList>
            <person name="Chen X."/>
        </authorList>
    </citation>
    <scope>NUCLEOTIDE SEQUENCE [LARGE SCALE GENOMIC DNA]</scope>
    <source>
        <strain evidence="7">cv. Fuhuasheng</strain>
        <tissue evidence="6">Leaves</tissue>
    </source>
</reference>
<dbReference type="GO" id="GO:0009507">
    <property type="term" value="C:chloroplast"/>
    <property type="evidence" value="ECO:0007669"/>
    <property type="project" value="TreeGrafter"/>
</dbReference>
<dbReference type="InterPro" id="IPR037494">
    <property type="entry name" value="RAF1"/>
</dbReference>
<protein>
    <recommendedName>
        <fullName evidence="8">Rubisco accumulation factor 1 C-terminal domain-containing protein</fullName>
    </recommendedName>
</protein>
<evidence type="ECO:0000313" key="6">
    <source>
        <dbReference type="EMBL" id="RYR26981.1"/>
    </source>
</evidence>
<evidence type="ECO:0000259" key="3">
    <source>
        <dbReference type="Pfam" id="PF18087"/>
    </source>
</evidence>
<evidence type="ECO:0000256" key="2">
    <source>
        <dbReference type="SAM" id="MobiDB-lite"/>
    </source>
</evidence>
<feature type="domain" description="Rubisco accumulation factor 1 C-terminal" evidence="3">
    <location>
        <begin position="322"/>
        <end position="474"/>
    </location>
</feature>
<evidence type="ECO:0000256" key="1">
    <source>
        <dbReference type="ARBA" id="ARBA00023186"/>
    </source>
</evidence>
<dbReference type="AlphaFoldDB" id="A0A445AKK3"/>
<feature type="compositionally biased region" description="Basic and acidic residues" evidence="2">
    <location>
        <begin position="32"/>
        <end position="41"/>
    </location>
</feature>
<comment type="caution">
    <text evidence="6">The sequence shown here is derived from an EMBL/GenBank/DDBJ whole genome shotgun (WGS) entry which is preliminary data.</text>
</comment>
<dbReference type="Pfam" id="PF18579">
    <property type="entry name" value="Raf1_HTH"/>
    <property type="match status" value="1"/>
</dbReference>
<name>A0A445AKK3_ARAHY</name>
<dbReference type="EMBL" id="SDMP01000012">
    <property type="protein sequence ID" value="RYR26981.1"/>
    <property type="molecule type" value="Genomic_DNA"/>
</dbReference>
<keyword evidence="1" id="KW-0143">Chaperone</keyword>
<dbReference type="Proteomes" id="UP000289738">
    <property type="component" value="Chromosome B02"/>
</dbReference>
<sequence>MDCIDPSGNTITCASIEEQGSSSNPNNKRKKDKVEGKERRMMALSVSSVVKSLYFSGNHSRNHGPNRNHSFKHNKQHSFSVSASLNPSPYIPRSKPPQQQQLYQPFRPPPSPLPSQFATLDTAGRIEVLANRLGTWHEYAPLISSLIQDGFTPPSIEELTGISGVEQNRLVVAAQVRESLQQSNTDPDVLSAFDTSGAEILYEIRLLSASQRSAAARYIVDNKFDGKGAQNLARAMKDFPGRRGEKGWESFDYTLPGDCLSFMYYRQSREHKNPSDQRTSALEQALKVAVTEKAKNTVLEELKGEGDTDEEKGNEVGRGVLVPVVRLKYGEVAEATSVIVLPVCKAEKGEKEVMEAPFECRSEGEFRIVRAEKAWGSWVVLPRWEPVATMGRGGVVVSFVDARILPWKVNRYYKEEPILVVADRENTEVVADDGFYLAKVDGHDGLMVQRGSALKENGVKESLGMVVLVVRPPKDDTDDQLSDEDWN</sequence>
<dbReference type="Pfam" id="PF18578">
    <property type="entry name" value="Raf1_N"/>
    <property type="match status" value="1"/>
</dbReference>
<dbReference type="InterPro" id="IPR040858">
    <property type="entry name" value="Raf1_C"/>
</dbReference>
<feature type="compositionally biased region" description="Polar residues" evidence="2">
    <location>
        <begin position="77"/>
        <end position="87"/>
    </location>
</feature>
<organism evidence="6 7">
    <name type="scientific">Arachis hypogaea</name>
    <name type="common">Peanut</name>
    <dbReference type="NCBI Taxonomy" id="3818"/>
    <lineage>
        <taxon>Eukaryota</taxon>
        <taxon>Viridiplantae</taxon>
        <taxon>Streptophyta</taxon>
        <taxon>Embryophyta</taxon>
        <taxon>Tracheophyta</taxon>
        <taxon>Spermatophyta</taxon>
        <taxon>Magnoliopsida</taxon>
        <taxon>eudicotyledons</taxon>
        <taxon>Gunneridae</taxon>
        <taxon>Pentapetalae</taxon>
        <taxon>rosids</taxon>
        <taxon>fabids</taxon>
        <taxon>Fabales</taxon>
        <taxon>Fabaceae</taxon>
        <taxon>Papilionoideae</taxon>
        <taxon>50 kb inversion clade</taxon>
        <taxon>dalbergioids sensu lato</taxon>
        <taxon>Dalbergieae</taxon>
        <taxon>Pterocarpus clade</taxon>
        <taxon>Arachis</taxon>
    </lineage>
</organism>
<feature type="domain" description="Rubisco accumulation factor 1 helix turn helix" evidence="5">
    <location>
        <begin position="121"/>
        <end position="180"/>
    </location>
</feature>
<dbReference type="Pfam" id="PF18087">
    <property type="entry name" value="RuBisCo_chap_C"/>
    <property type="match status" value="1"/>
</dbReference>
<dbReference type="InterPro" id="IPR041358">
    <property type="entry name" value="Raf1_N"/>
</dbReference>
<dbReference type="STRING" id="3818.A0A445AKK3"/>
<evidence type="ECO:0000259" key="5">
    <source>
        <dbReference type="Pfam" id="PF18579"/>
    </source>
</evidence>
<evidence type="ECO:0000259" key="4">
    <source>
        <dbReference type="Pfam" id="PF18578"/>
    </source>
</evidence>
<evidence type="ECO:0008006" key="8">
    <source>
        <dbReference type="Google" id="ProtNLM"/>
    </source>
</evidence>
<feature type="region of interest" description="Disordered" evidence="2">
    <location>
        <begin position="16"/>
        <end position="42"/>
    </location>
</feature>
<gene>
    <name evidence="6" type="ORF">Ahy_B02g061305</name>
</gene>
<feature type="compositionally biased region" description="Basic residues" evidence="2">
    <location>
        <begin position="60"/>
        <end position="76"/>
    </location>
</feature>
<proteinExistence type="predicted"/>